<keyword evidence="8" id="KW-0902">Two-component regulatory system</keyword>
<dbReference type="OrthoDB" id="227596at2"/>
<evidence type="ECO:0000256" key="5">
    <source>
        <dbReference type="ARBA" id="ARBA00022741"/>
    </source>
</evidence>
<feature type="domain" description="DUF7134" evidence="12">
    <location>
        <begin position="39"/>
        <end position="198"/>
    </location>
</feature>
<dbReference type="AlphaFoldDB" id="A0A4P6TPB1"/>
<reference evidence="13 14" key="1">
    <citation type="submission" date="2018-08" db="EMBL/GenBank/DDBJ databases">
        <title>The complete genome sequence of Streptomyces seoulensis, a pioneer strain for nickel superoxide dismutase discovery.</title>
        <authorList>
            <person name="Shin J."/>
            <person name="Lee J.-S."/>
            <person name="Lee E.-J."/>
            <person name="Youn H.-D."/>
        </authorList>
    </citation>
    <scope>NUCLEOTIDE SEQUENCE [LARGE SCALE GENOMIC DNA]</scope>
    <source>
        <strain evidence="13 14">KCTC 9819</strain>
    </source>
</reference>
<name>A0A4P6TPB1_STRSO</name>
<evidence type="ECO:0000313" key="14">
    <source>
        <dbReference type="Proteomes" id="UP000292547"/>
    </source>
</evidence>
<dbReference type="GO" id="GO:0046983">
    <property type="term" value="F:protein dimerization activity"/>
    <property type="evidence" value="ECO:0007669"/>
    <property type="project" value="InterPro"/>
</dbReference>
<evidence type="ECO:0000313" key="13">
    <source>
        <dbReference type="EMBL" id="QBJ89109.1"/>
    </source>
</evidence>
<feature type="domain" description="Histidine kinase/HSP90-like ATPase" evidence="10">
    <location>
        <begin position="339"/>
        <end position="427"/>
    </location>
</feature>
<dbReference type="Pfam" id="PF02518">
    <property type="entry name" value="HATPase_c"/>
    <property type="match status" value="1"/>
</dbReference>
<keyword evidence="9" id="KW-0472">Membrane</keyword>
<evidence type="ECO:0000256" key="3">
    <source>
        <dbReference type="ARBA" id="ARBA00022553"/>
    </source>
</evidence>
<keyword evidence="9" id="KW-1133">Transmembrane helix</keyword>
<feature type="transmembrane region" description="Helical" evidence="9">
    <location>
        <begin position="173"/>
        <end position="194"/>
    </location>
</feature>
<dbReference type="EC" id="2.7.13.3" evidence="2"/>
<keyword evidence="7" id="KW-0067">ATP-binding</keyword>
<evidence type="ECO:0000256" key="1">
    <source>
        <dbReference type="ARBA" id="ARBA00000085"/>
    </source>
</evidence>
<comment type="catalytic activity">
    <reaction evidence="1">
        <text>ATP + protein L-histidine = ADP + protein N-phospho-L-histidine.</text>
        <dbReference type="EC" id="2.7.13.3"/>
    </reaction>
</comment>
<dbReference type="STRING" id="73044.GCA_000725795_02206"/>
<dbReference type="GO" id="GO:0016020">
    <property type="term" value="C:membrane"/>
    <property type="evidence" value="ECO:0007669"/>
    <property type="project" value="InterPro"/>
</dbReference>
<evidence type="ECO:0000256" key="6">
    <source>
        <dbReference type="ARBA" id="ARBA00022777"/>
    </source>
</evidence>
<evidence type="ECO:0000256" key="2">
    <source>
        <dbReference type="ARBA" id="ARBA00012438"/>
    </source>
</evidence>
<dbReference type="InterPro" id="IPR036890">
    <property type="entry name" value="HATPase_C_sf"/>
</dbReference>
<dbReference type="Gene3D" id="3.30.565.10">
    <property type="entry name" value="Histidine kinase-like ATPase, C-terminal domain"/>
    <property type="match status" value="1"/>
</dbReference>
<dbReference type="InterPro" id="IPR011712">
    <property type="entry name" value="Sig_transdc_His_kin_sub3_dim/P"/>
</dbReference>
<keyword evidence="4" id="KW-0808">Transferase</keyword>
<keyword evidence="9" id="KW-0812">Transmembrane</keyword>
<dbReference type="EMBL" id="CP032229">
    <property type="protein sequence ID" value="QBJ89109.1"/>
    <property type="molecule type" value="Genomic_DNA"/>
</dbReference>
<proteinExistence type="predicted"/>
<dbReference type="Pfam" id="PF07730">
    <property type="entry name" value="HisKA_3"/>
    <property type="match status" value="1"/>
</dbReference>
<evidence type="ECO:0000256" key="4">
    <source>
        <dbReference type="ARBA" id="ARBA00022679"/>
    </source>
</evidence>
<feature type="transmembrane region" description="Helical" evidence="9">
    <location>
        <begin position="107"/>
        <end position="137"/>
    </location>
</feature>
<dbReference type="InterPro" id="IPR055558">
    <property type="entry name" value="DUF7134"/>
</dbReference>
<protein>
    <recommendedName>
        <fullName evidence="2">histidine kinase</fullName>
        <ecNumber evidence="2">2.7.13.3</ecNumber>
    </recommendedName>
</protein>
<sequence length="432" mass="45644">MTLVTRTAHPVTVAGGESGGTGSLTALSSRLGERLRRADRAHPWVLNAAVVALVVSVFCVPDLLHGIDDGDEAGRFRLTPARLPVIEILALQAGLVLPLLWRRRRPALAFGVIAAVFFLQWFLGTALRADIALFVALYGVALRARTPQLLWSCGITASALVPAAVRVSGVLSVWVSLFFLLSTATAAVALGLTVRIRRAQLAGLRDRATRLETERDQRSRLAAAAERARVARGMHDVVGHNLAVVVTLADAGLRVNASGQRPGPEVLRSISDAGRQALGELRRVLGVLGEHAQDEGPGLMPQPRLADIGALCEGVRAVGLNVVHRTVGNVDDLDGKVQLTAYRIAQEALINSLKHAGPGARVKLVVVVSGPRLVITVRDGGPADGDSESRGRARQEGYGLAGMREHAARCGGRLHAGPAGRGWAVEAVLQTP</sequence>
<dbReference type="Gene3D" id="1.20.5.1930">
    <property type="match status" value="1"/>
</dbReference>
<evidence type="ECO:0000256" key="7">
    <source>
        <dbReference type="ARBA" id="ARBA00022840"/>
    </source>
</evidence>
<feature type="transmembrane region" description="Helical" evidence="9">
    <location>
        <begin position="85"/>
        <end position="101"/>
    </location>
</feature>
<organism evidence="13 14">
    <name type="scientific">Streptomyces seoulensis</name>
    <dbReference type="NCBI Taxonomy" id="73044"/>
    <lineage>
        <taxon>Bacteria</taxon>
        <taxon>Bacillati</taxon>
        <taxon>Actinomycetota</taxon>
        <taxon>Actinomycetes</taxon>
        <taxon>Kitasatosporales</taxon>
        <taxon>Streptomycetaceae</taxon>
        <taxon>Streptomyces</taxon>
    </lineage>
</organism>
<gene>
    <name evidence="13" type="ORF">D0Z67_01445</name>
</gene>
<dbReference type="GO" id="GO:0005524">
    <property type="term" value="F:ATP binding"/>
    <property type="evidence" value="ECO:0007669"/>
    <property type="project" value="UniProtKB-KW"/>
</dbReference>
<evidence type="ECO:0000256" key="8">
    <source>
        <dbReference type="ARBA" id="ARBA00023012"/>
    </source>
</evidence>
<dbReference type="RefSeq" id="WP_031180513.1">
    <property type="nucleotide sequence ID" value="NZ_CP032229.1"/>
</dbReference>
<dbReference type="SUPFAM" id="SSF55874">
    <property type="entry name" value="ATPase domain of HSP90 chaperone/DNA topoisomerase II/histidine kinase"/>
    <property type="match status" value="1"/>
</dbReference>
<dbReference type="InterPro" id="IPR050482">
    <property type="entry name" value="Sensor_HK_TwoCompSys"/>
</dbReference>
<feature type="transmembrane region" description="Helical" evidence="9">
    <location>
        <begin position="44"/>
        <end position="64"/>
    </location>
</feature>
<dbReference type="CDD" id="cd16917">
    <property type="entry name" value="HATPase_UhpB-NarQ-NarX-like"/>
    <property type="match status" value="1"/>
</dbReference>
<dbReference type="Pfam" id="PF23539">
    <property type="entry name" value="DUF7134"/>
    <property type="match status" value="1"/>
</dbReference>
<keyword evidence="3" id="KW-0597">Phosphoprotein</keyword>
<dbReference type="InterPro" id="IPR003594">
    <property type="entry name" value="HATPase_dom"/>
</dbReference>
<evidence type="ECO:0000259" key="12">
    <source>
        <dbReference type="Pfam" id="PF23539"/>
    </source>
</evidence>
<dbReference type="GeneID" id="300097593"/>
<evidence type="ECO:0000259" key="10">
    <source>
        <dbReference type="Pfam" id="PF02518"/>
    </source>
</evidence>
<keyword evidence="5" id="KW-0547">Nucleotide-binding</keyword>
<evidence type="ECO:0000259" key="11">
    <source>
        <dbReference type="Pfam" id="PF07730"/>
    </source>
</evidence>
<keyword evidence="14" id="KW-1185">Reference proteome</keyword>
<dbReference type="KEGG" id="sseo:D0Z67_01445"/>
<dbReference type="PANTHER" id="PTHR24421:SF10">
    <property type="entry name" value="NITRATE_NITRITE SENSOR PROTEIN NARQ"/>
    <property type="match status" value="1"/>
</dbReference>
<feature type="domain" description="Signal transduction histidine kinase subgroup 3 dimerisation and phosphoacceptor" evidence="11">
    <location>
        <begin position="226"/>
        <end position="290"/>
    </location>
</feature>
<dbReference type="GO" id="GO:0000155">
    <property type="term" value="F:phosphorelay sensor kinase activity"/>
    <property type="evidence" value="ECO:0007669"/>
    <property type="project" value="InterPro"/>
</dbReference>
<accession>A0A4P6TPB1</accession>
<evidence type="ECO:0000256" key="9">
    <source>
        <dbReference type="SAM" id="Phobius"/>
    </source>
</evidence>
<dbReference type="Proteomes" id="UP000292547">
    <property type="component" value="Chromosome"/>
</dbReference>
<dbReference type="PANTHER" id="PTHR24421">
    <property type="entry name" value="NITRATE/NITRITE SENSOR PROTEIN NARX-RELATED"/>
    <property type="match status" value="1"/>
</dbReference>
<keyword evidence="6 13" id="KW-0418">Kinase</keyword>